<accession>A0A8X6R1F1</accession>
<dbReference type="PANTHER" id="PTHR42648:SF11">
    <property type="entry name" value="TRANSPOSON TY4-P GAG-POL POLYPROTEIN"/>
    <property type="match status" value="1"/>
</dbReference>
<dbReference type="InterPro" id="IPR012337">
    <property type="entry name" value="RNaseH-like_sf"/>
</dbReference>
<dbReference type="GO" id="GO:0006310">
    <property type="term" value="P:DNA recombination"/>
    <property type="evidence" value="ECO:0007669"/>
    <property type="project" value="UniProtKB-KW"/>
</dbReference>
<sequence length="229" mass="26684">MQQQSLGGAKCYVCFKDNFTKYHWVFFRQYKNEVSKCLETFLNQEKNAGHMVKEAEAVNTSVYVLNRTEPTSIKDKSPYELWFSKEVINIDPLHVFGIECFVHVPQQKRRKWDKKSVKGVFVRYSGEKDGYRIWIKDQNKVILSRDVIFQKEKSSCVPDVSSSDIQYSDTEIVKKPLQTPDLDVEKEIEEICSAEDTEETLAQQSSRNSRDRSILKMPDKFDGFVILAE</sequence>
<reference evidence="11" key="1">
    <citation type="submission" date="2020-08" db="EMBL/GenBank/DDBJ databases">
        <title>Multicomponent nature underlies the extraordinary mechanical properties of spider dragline silk.</title>
        <authorList>
            <person name="Kono N."/>
            <person name="Nakamura H."/>
            <person name="Mori M."/>
            <person name="Yoshida Y."/>
            <person name="Ohtoshi R."/>
            <person name="Malay A.D."/>
            <person name="Moran D.A.P."/>
            <person name="Tomita M."/>
            <person name="Numata K."/>
            <person name="Arakawa K."/>
        </authorList>
    </citation>
    <scope>NUCLEOTIDE SEQUENCE</scope>
</reference>
<dbReference type="Pfam" id="PF25597">
    <property type="entry name" value="SH3_retrovirus"/>
    <property type="match status" value="1"/>
</dbReference>
<dbReference type="GO" id="GO:0016787">
    <property type="term" value="F:hydrolase activity"/>
    <property type="evidence" value="ECO:0007669"/>
    <property type="project" value="UniProtKB-KW"/>
</dbReference>
<keyword evidence="2" id="KW-0479">Metal-binding</keyword>
<evidence type="ECO:0000259" key="10">
    <source>
        <dbReference type="Pfam" id="PF25597"/>
    </source>
</evidence>
<evidence type="ECO:0000256" key="2">
    <source>
        <dbReference type="ARBA" id="ARBA00022723"/>
    </source>
</evidence>
<evidence type="ECO:0000256" key="5">
    <source>
        <dbReference type="ARBA" id="ARBA00022842"/>
    </source>
</evidence>
<keyword evidence="5" id="KW-0460">Magnesium</keyword>
<evidence type="ECO:0000256" key="7">
    <source>
        <dbReference type="ARBA" id="ARBA00022918"/>
    </source>
</evidence>
<dbReference type="AlphaFoldDB" id="A0A8X6R1F1"/>
<dbReference type="PANTHER" id="PTHR42648">
    <property type="entry name" value="TRANSPOSASE, PUTATIVE-RELATED"/>
    <property type="match status" value="1"/>
</dbReference>
<dbReference type="GO" id="GO:0003887">
    <property type="term" value="F:DNA-directed DNA polymerase activity"/>
    <property type="evidence" value="ECO:0007669"/>
    <property type="project" value="UniProtKB-KW"/>
</dbReference>
<keyword evidence="6" id="KW-0229">DNA integration</keyword>
<evidence type="ECO:0000313" key="12">
    <source>
        <dbReference type="Proteomes" id="UP000887013"/>
    </source>
</evidence>
<evidence type="ECO:0000256" key="9">
    <source>
        <dbReference type="ARBA" id="ARBA00023172"/>
    </source>
</evidence>
<dbReference type="Proteomes" id="UP000887013">
    <property type="component" value="Unassembled WGS sequence"/>
</dbReference>
<dbReference type="GO" id="GO:0003964">
    <property type="term" value="F:RNA-directed DNA polymerase activity"/>
    <property type="evidence" value="ECO:0007669"/>
    <property type="project" value="UniProtKB-KW"/>
</dbReference>
<keyword evidence="8" id="KW-0808">Transferase</keyword>
<keyword evidence="8" id="KW-0239">DNA-directed DNA polymerase</keyword>
<comment type="caution">
    <text evidence="11">The sequence shown here is derived from an EMBL/GenBank/DDBJ whole genome shotgun (WGS) entry which is preliminary data.</text>
</comment>
<evidence type="ECO:0000256" key="1">
    <source>
        <dbReference type="ARBA" id="ARBA00022722"/>
    </source>
</evidence>
<evidence type="ECO:0000256" key="8">
    <source>
        <dbReference type="ARBA" id="ARBA00022932"/>
    </source>
</evidence>
<keyword evidence="8" id="KW-0548">Nucleotidyltransferase</keyword>
<keyword evidence="3" id="KW-0255">Endonuclease</keyword>
<dbReference type="GO" id="GO:0046872">
    <property type="term" value="F:metal ion binding"/>
    <property type="evidence" value="ECO:0007669"/>
    <property type="project" value="UniProtKB-KW"/>
</dbReference>
<feature type="domain" description="Retroviral polymerase SH3-like" evidence="10">
    <location>
        <begin position="99"/>
        <end position="154"/>
    </location>
</feature>
<protein>
    <submittedName>
        <fullName evidence="11">Retrovirus-related Pol polyprotein from transposon TNT 1-94</fullName>
    </submittedName>
</protein>
<dbReference type="GO" id="GO:0015074">
    <property type="term" value="P:DNA integration"/>
    <property type="evidence" value="ECO:0007669"/>
    <property type="project" value="UniProtKB-KW"/>
</dbReference>
<proteinExistence type="predicted"/>
<name>A0A8X6R1F1_NEPPI</name>
<keyword evidence="4" id="KW-0378">Hydrolase</keyword>
<dbReference type="InterPro" id="IPR057670">
    <property type="entry name" value="SH3_retrovirus"/>
</dbReference>
<dbReference type="GO" id="GO:0004519">
    <property type="term" value="F:endonuclease activity"/>
    <property type="evidence" value="ECO:0007669"/>
    <property type="project" value="UniProtKB-KW"/>
</dbReference>
<evidence type="ECO:0000256" key="6">
    <source>
        <dbReference type="ARBA" id="ARBA00022908"/>
    </source>
</evidence>
<evidence type="ECO:0000256" key="3">
    <source>
        <dbReference type="ARBA" id="ARBA00022759"/>
    </source>
</evidence>
<evidence type="ECO:0000256" key="4">
    <source>
        <dbReference type="ARBA" id="ARBA00022801"/>
    </source>
</evidence>
<dbReference type="OrthoDB" id="6434337at2759"/>
<dbReference type="InterPro" id="IPR039537">
    <property type="entry name" value="Retrotran_Ty1/copia-like"/>
</dbReference>
<keyword evidence="12" id="KW-1185">Reference proteome</keyword>
<organism evidence="11 12">
    <name type="scientific">Nephila pilipes</name>
    <name type="common">Giant wood spider</name>
    <name type="synonym">Nephila maculata</name>
    <dbReference type="NCBI Taxonomy" id="299642"/>
    <lineage>
        <taxon>Eukaryota</taxon>
        <taxon>Metazoa</taxon>
        <taxon>Ecdysozoa</taxon>
        <taxon>Arthropoda</taxon>
        <taxon>Chelicerata</taxon>
        <taxon>Arachnida</taxon>
        <taxon>Araneae</taxon>
        <taxon>Araneomorphae</taxon>
        <taxon>Entelegynae</taxon>
        <taxon>Araneoidea</taxon>
        <taxon>Nephilidae</taxon>
        <taxon>Nephila</taxon>
    </lineage>
</organism>
<evidence type="ECO:0000313" key="11">
    <source>
        <dbReference type="EMBL" id="GFU43373.1"/>
    </source>
</evidence>
<dbReference type="EMBL" id="BMAW01132391">
    <property type="protein sequence ID" value="GFU43373.1"/>
    <property type="molecule type" value="Genomic_DNA"/>
</dbReference>
<keyword evidence="9" id="KW-0233">DNA recombination</keyword>
<dbReference type="SUPFAM" id="SSF53098">
    <property type="entry name" value="Ribonuclease H-like"/>
    <property type="match status" value="1"/>
</dbReference>
<keyword evidence="7" id="KW-0695">RNA-directed DNA polymerase</keyword>
<gene>
    <name evidence="11" type="primary">POLX_2409</name>
    <name evidence="11" type="ORF">NPIL_526951</name>
</gene>
<keyword evidence="1" id="KW-0540">Nuclease</keyword>